<name>A0A1G2T219_9BACT</name>
<dbReference type="NCBIfam" id="TIGR02532">
    <property type="entry name" value="IV_pilin_GFxxxE"/>
    <property type="match status" value="1"/>
</dbReference>
<proteinExistence type="predicted"/>
<dbReference type="EMBL" id="MHVH01000003">
    <property type="protein sequence ID" value="OHA90671.1"/>
    <property type="molecule type" value="Genomic_DNA"/>
</dbReference>
<evidence type="ECO:0000313" key="1">
    <source>
        <dbReference type="EMBL" id="OHA90671.1"/>
    </source>
</evidence>
<reference evidence="1 2" key="1">
    <citation type="journal article" date="2016" name="Nat. Commun.">
        <title>Thousands of microbial genomes shed light on interconnected biogeochemical processes in an aquifer system.</title>
        <authorList>
            <person name="Anantharaman K."/>
            <person name="Brown C.T."/>
            <person name="Hug L.A."/>
            <person name="Sharon I."/>
            <person name="Castelle C.J."/>
            <person name="Probst A.J."/>
            <person name="Thomas B.C."/>
            <person name="Singh A."/>
            <person name="Wilkins M.J."/>
            <person name="Karaoz U."/>
            <person name="Brodie E.L."/>
            <person name="Williams K.H."/>
            <person name="Hubbard S.S."/>
            <person name="Banfield J.F."/>
        </authorList>
    </citation>
    <scope>NUCLEOTIDE SEQUENCE [LARGE SCALE GENOMIC DNA]</scope>
</reference>
<comment type="caution">
    <text evidence="1">The sequence shown here is derived from an EMBL/GenBank/DDBJ whole genome shotgun (WGS) entry which is preliminary data.</text>
</comment>
<dbReference type="InterPro" id="IPR012902">
    <property type="entry name" value="N_methyl_site"/>
</dbReference>
<dbReference type="Proteomes" id="UP000178107">
    <property type="component" value="Unassembled WGS sequence"/>
</dbReference>
<protein>
    <recommendedName>
        <fullName evidence="3">Type II secretion system protein GspI C-terminal domain-containing protein</fullName>
    </recommendedName>
</protein>
<sequence length="169" mass="18754">MKKGFTIIESLVAVSILVVAVVGAMSAVQTGLSSYIYSKDQIIAFYLAQEGFEQIRNLRDENRLASRDWLYGVAQNSNDPCYFGEACIVDPVNTPAPTRCSGVGSCPYLRQDVATGFFGHDSSWSVTQFRREITLSSINADEIAVTVTVSWTKGIINRQFKARENLLNW</sequence>
<gene>
    <name evidence="1" type="ORF">A2838_03060</name>
</gene>
<evidence type="ECO:0008006" key="3">
    <source>
        <dbReference type="Google" id="ProtNLM"/>
    </source>
</evidence>
<accession>A0A1G2T219</accession>
<organism evidence="1 2">
    <name type="scientific">Candidatus Zambryskibacteria bacterium RIFCSPHIGHO2_01_FULL_46_25</name>
    <dbReference type="NCBI Taxonomy" id="1802738"/>
    <lineage>
        <taxon>Bacteria</taxon>
        <taxon>Candidatus Zambryskiibacteriota</taxon>
    </lineage>
</organism>
<evidence type="ECO:0000313" key="2">
    <source>
        <dbReference type="Proteomes" id="UP000178107"/>
    </source>
</evidence>
<dbReference type="AlphaFoldDB" id="A0A1G2T219"/>